<dbReference type="RefSeq" id="WP_132207941.1">
    <property type="nucleotide sequence ID" value="NZ_SLWN01000002.1"/>
</dbReference>
<reference evidence="1 2" key="1">
    <citation type="journal article" date="2015" name="Stand. Genomic Sci.">
        <title>Genomic Encyclopedia of Bacterial and Archaeal Type Strains, Phase III: the genomes of soil and plant-associated and newly described type strains.</title>
        <authorList>
            <person name="Whitman W.B."/>
            <person name="Woyke T."/>
            <person name="Klenk H.P."/>
            <person name="Zhou Y."/>
            <person name="Lilburn T.G."/>
            <person name="Beck B.J."/>
            <person name="De Vos P."/>
            <person name="Vandamme P."/>
            <person name="Eisen J.A."/>
            <person name="Garrity G."/>
            <person name="Hugenholtz P."/>
            <person name="Kyrpides N.C."/>
        </authorList>
    </citation>
    <scope>NUCLEOTIDE SEQUENCE [LARGE SCALE GENOMIC DNA]</scope>
    <source>
        <strain evidence="1 2">VKM Ac-2572</strain>
    </source>
</reference>
<dbReference type="AlphaFoldDB" id="A0A4R2HU67"/>
<proteinExistence type="predicted"/>
<dbReference type="OrthoDB" id="4117273at2"/>
<evidence type="ECO:0000313" key="2">
    <source>
        <dbReference type="Proteomes" id="UP000294508"/>
    </source>
</evidence>
<dbReference type="Proteomes" id="UP000294508">
    <property type="component" value="Unassembled WGS sequence"/>
</dbReference>
<evidence type="ECO:0000313" key="1">
    <source>
        <dbReference type="EMBL" id="TCO34128.1"/>
    </source>
</evidence>
<keyword evidence="2" id="KW-1185">Reference proteome</keyword>
<organism evidence="1 2">
    <name type="scientific">Kribbella steppae</name>
    <dbReference type="NCBI Taxonomy" id="2512223"/>
    <lineage>
        <taxon>Bacteria</taxon>
        <taxon>Bacillati</taxon>
        <taxon>Actinomycetota</taxon>
        <taxon>Actinomycetes</taxon>
        <taxon>Propionibacteriales</taxon>
        <taxon>Kribbellaceae</taxon>
        <taxon>Kribbella</taxon>
    </lineage>
</organism>
<protein>
    <submittedName>
        <fullName evidence="1">Uncharacterized protein</fullName>
    </submittedName>
</protein>
<comment type="caution">
    <text evidence="1">The sequence shown here is derived from an EMBL/GenBank/DDBJ whole genome shotgun (WGS) entry which is preliminary data.</text>
</comment>
<dbReference type="EMBL" id="SLWN01000002">
    <property type="protein sequence ID" value="TCO34128.1"/>
    <property type="molecule type" value="Genomic_DNA"/>
</dbReference>
<name>A0A4R2HU67_9ACTN</name>
<sequence length="203" mass="22270">MRIIGTGSEAEMVASFLVGELSSERFGPTIARILASHGQPKTLLTNANLSDPEENEQRGRVLGEFRGYRQNRELFTGFPDELSWQQVLMSPSELLEVLYIDYSYWTALTNGTRRPSDAARFIRGGGLVFGHMPTGHFLAVADSMREGAAWEPIICVRAGDGHPIVVLEGHTRLTAMALASDYLPAEVPVLLGTSPAISDWSCY</sequence>
<gene>
    <name evidence="1" type="ORF">EV652_102193</name>
</gene>
<accession>A0A4R2HU67</accession>